<dbReference type="EMBL" id="CM047737">
    <property type="protein sequence ID" value="KAJ0049099.1"/>
    <property type="molecule type" value="Genomic_DNA"/>
</dbReference>
<proteinExistence type="predicted"/>
<sequence length="54" mass="6244">MNIELDDMLHPRLPFPSLELRNKLISIMDVAFLCSDANSQSRPNMHIVSHLLRN</sequence>
<organism evidence="1 2">
    <name type="scientific">Pistacia integerrima</name>
    <dbReference type="NCBI Taxonomy" id="434235"/>
    <lineage>
        <taxon>Eukaryota</taxon>
        <taxon>Viridiplantae</taxon>
        <taxon>Streptophyta</taxon>
        <taxon>Embryophyta</taxon>
        <taxon>Tracheophyta</taxon>
        <taxon>Spermatophyta</taxon>
        <taxon>Magnoliopsida</taxon>
        <taxon>eudicotyledons</taxon>
        <taxon>Gunneridae</taxon>
        <taxon>Pentapetalae</taxon>
        <taxon>rosids</taxon>
        <taxon>malvids</taxon>
        <taxon>Sapindales</taxon>
        <taxon>Anacardiaceae</taxon>
        <taxon>Pistacia</taxon>
    </lineage>
</organism>
<protein>
    <submittedName>
        <fullName evidence="1">Uncharacterized protein</fullName>
    </submittedName>
</protein>
<name>A0ACC0ZET6_9ROSI</name>
<accession>A0ACC0ZET6</accession>
<evidence type="ECO:0000313" key="2">
    <source>
        <dbReference type="Proteomes" id="UP001163603"/>
    </source>
</evidence>
<keyword evidence="2" id="KW-1185">Reference proteome</keyword>
<reference evidence="2" key="1">
    <citation type="journal article" date="2023" name="G3 (Bethesda)">
        <title>Genome assembly and association tests identify interacting loci associated with vigor, precocity, and sex in interspecific pistachio rootstocks.</title>
        <authorList>
            <person name="Palmer W."/>
            <person name="Jacygrad E."/>
            <person name="Sagayaradj S."/>
            <person name="Cavanaugh K."/>
            <person name="Han R."/>
            <person name="Bertier L."/>
            <person name="Beede B."/>
            <person name="Kafkas S."/>
            <person name="Golino D."/>
            <person name="Preece J."/>
            <person name="Michelmore R."/>
        </authorList>
    </citation>
    <scope>NUCLEOTIDE SEQUENCE [LARGE SCALE GENOMIC DNA]</scope>
</reference>
<gene>
    <name evidence="1" type="ORF">Pint_16673</name>
</gene>
<dbReference type="Proteomes" id="UP001163603">
    <property type="component" value="Chromosome 2"/>
</dbReference>
<comment type="caution">
    <text evidence="1">The sequence shown here is derived from an EMBL/GenBank/DDBJ whole genome shotgun (WGS) entry which is preliminary data.</text>
</comment>
<evidence type="ECO:0000313" key="1">
    <source>
        <dbReference type="EMBL" id="KAJ0049099.1"/>
    </source>
</evidence>